<feature type="active site" evidence="6">
    <location>
        <position position="60"/>
    </location>
</feature>
<dbReference type="Gene3D" id="3.20.20.450">
    <property type="entry name" value="EAL domain"/>
    <property type="match status" value="1"/>
</dbReference>
<feature type="domain" description="EAL" evidence="12">
    <location>
        <begin position="1265"/>
        <end position="1519"/>
    </location>
</feature>
<dbReference type="Pfam" id="PF03705">
    <property type="entry name" value="CheR_N"/>
    <property type="match status" value="1"/>
</dbReference>
<protein>
    <recommendedName>
        <fullName evidence="2">protein-glutamate O-methyltransferase</fullName>
        <ecNumber evidence="2">2.1.1.80</ecNumber>
    </recommendedName>
</protein>
<dbReference type="FunFam" id="3.30.70.270:FF:000001">
    <property type="entry name" value="Diguanylate cyclase domain protein"/>
    <property type="match status" value="1"/>
</dbReference>
<dbReference type="PRINTS" id="PR00996">
    <property type="entry name" value="CHERMTFRASE"/>
</dbReference>
<dbReference type="SMART" id="SM00052">
    <property type="entry name" value="EAL"/>
    <property type="match status" value="1"/>
</dbReference>
<dbReference type="PROSITE" id="PS50123">
    <property type="entry name" value="CHER"/>
    <property type="match status" value="1"/>
</dbReference>
<comment type="catalytic activity">
    <reaction evidence="1">
        <text>L-glutamyl-[protein] + S-adenosyl-L-methionine = [protein]-L-glutamate 5-O-methyl ester + S-adenosyl-L-homocysteine</text>
        <dbReference type="Rhea" id="RHEA:24452"/>
        <dbReference type="Rhea" id="RHEA-COMP:10208"/>
        <dbReference type="Rhea" id="RHEA-COMP:10311"/>
        <dbReference type="ChEBI" id="CHEBI:29973"/>
        <dbReference type="ChEBI" id="CHEBI:57856"/>
        <dbReference type="ChEBI" id="CHEBI:59789"/>
        <dbReference type="ChEBI" id="CHEBI:82795"/>
        <dbReference type="EC" id="2.1.1.80"/>
    </reaction>
</comment>
<dbReference type="SMART" id="SM00086">
    <property type="entry name" value="PAC"/>
    <property type="match status" value="1"/>
</dbReference>
<evidence type="ECO:0000256" key="4">
    <source>
        <dbReference type="ARBA" id="ARBA00022679"/>
    </source>
</evidence>
<dbReference type="SUPFAM" id="SSF55785">
    <property type="entry name" value="PYP-like sensor domain (PAS domain)"/>
    <property type="match status" value="3"/>
</dbReference>
<dbReference type="InterPro" id="IPR035909">
    <property type="entry name" value="CheB_C"/>
</dbReference>
<dbReference type="InterPro" id="IPR000014">
    <property type="entry name" value="PAS"/>
</dbReference>
<keyword evidence="15" id="KW-1185">Reference proteome</keyword>
<dbReference type="Gene3D" id="3.40.50.150">
    <property type="entry name" value="Vaccinia Virus protein VP39"/>
    <property type="match status" value="1"/>
</dbReference>
<dbReference type="InterPro" id="IPR000673">
    <property type="entry name" value="Sig_transdc_resp-reg_Me-estase"/>
</dbReference>
<dbReference type="InterPro" id="IPR022642">
    <property type="entry name" value="CheR_C"/>
</dbReference>
<feature type="active site" evidence="6">
    <location>
        <position position="152"/>
    </location>
</feature>
<dbReference type="GO" id="GO:0008984">
    <property type="term" value="F:protein-glutamate methylesterase activity"/>
    <property type="evidence" value="ECO:0007669"/>
    <property type="project" value="InterPro"/>
</dbReference>
<dbReference type="Gene3D" id="3.30.450.20">
    <property type="entry name" value="PAS domain"/>
    <property type="match status" value="3"/>
</dbReference>
<dbReference type="InterPro" id="IPR035965">
    <property type="entry name" value="PAS-like_dom_sf"/>
</dbReference>
<evidence type="ECO:0000259" key="9">
    <source>
        <dbReference type="PROSITE" id="PS50113"/>
    </source>
</evidence>
<dbReference type="Proteomes" id="UP000484255">
    <property type="component" value="Unassembled WGS sequence"/>
</dbReference>
<feature type="compositionally biased region" description="Low complexity" evidence="7">
    <location>
        <begin position="1"/>
        <end position="14"/>
    </location>
</feature>
<dbReference type="InterPro" id="IPR052155">
    <property type="entry name" value="Biofilm_reg_signaling"/>
</dbReference>
<keyword evidence="6" id="KW-0145">Chemotaxis</keyword>
<reference evidence="14 15" key="1">
    <citation type="submission" date="2020-02" db="EMBL/GenBank/DDBJ databases">
        <title>Ideonella bacterium strain TBM-1.</title>
        <authorList>
            <person name="Chen W.-M."/>
        </authorList>
    </citation>
    <scope>NUCLEOTIDE SEQUENCE [LARGE SCALE GENOMIC DNA]</scope>
    <source>
        <strain evidence="14 15">TBM-1</strain>
    </source>
</reference>
<dbReference type="InterPro" id="IPR043128">
    <property type="entry name" value="Rev_trsase/Diguanyl_cyclase"/>
</dbReference>
<dbReference type="GO" id="GO:0006935">
    <property type="term" value="P:chemotaxis"/>
    <property type="evidence" value="ECO:0007669"/>
    <property type="project" value="UniProtKB-UniRule"/>
</dbReference>
<evidence type="ECO:0000256" key="1">
    <source>
        <dbReference type="ARBA" id="ARBA00001541"/>
    </source>
</evidence>
<dbReference type="InterPro" id="IPR000780">
    <property type="entry name" value="CheR_MeTrfase"/>
</dbReference>
<dbReference type="GO" id="GO:0005737">
    <property type="term" value="C:cytoplasm"/>
    <property type="evidence" value="ECO:0007669"/>
    <property type="project" value="InterPro"/>
</dbReference>
<feature type="domain" description="CheB-type methylesterase" evidence="10">
    <location>
        <begin position="22"/>
        <end position="210"/>
    </location>
</feature>
<dbReference type="InterPro" id="IPR022641">
    <property type="entry name" value="CheR_N"/>
</dbReference>
<keyword evidence="5" id="KW-0949">S-adenosyl-L-methionine</keyword>
<dbReference type="InterPro" id="IPR000700">
    <property type="entry name" value="PAS-assoc_C"/>
</dbReference>
<evidence type="ECO:0000259" key="8">
    <source>
        <dbReference type="PROSITE" id="PS50112"/>
    </source>
</evidence>
<keyword evidence="4" id="KW-0808">Transferase</keyword>
<dbReference type="PANTHER" id="PTHR44757:SF2">
    <property type="entry name" value="BIOFILM ARCHITECTURE MAINTENANCE PROTEIN MBAA"/>
    <property type="match status" value="1"/>
</dbReference>
<evidence type="ECO:0000259" key="12">
    <source>
        <dbReference type="PROSITE" id="PS50883"/>
    </source>
</evidence>
<dbReference type="InterPro" id="IPR013656">
    <property type="entry name" value="PAS_4"/>
</dbReference>
<dbReference type="SUPFAM" id="SSF47757">
    <property type="entry name" value="Chemotaxis receptor methyltransferase CheR, N-terminal domain"/>
    <property type="match status" value="1"/>
</dbReference>
<dbReference type="CDD" id="cd00130">
    <property type="entry name" value="PAS"/>
    <property type="match status" value="3"/>
</dbReference>
<proteinExistence type="predicted"/>
<sequence>MPKTSPSRRAAAPSRPEDTAAPTPLNIVAIGASAGGLESLRLLLPSLPPDVPACYVVLQHLAPSHRSMLAEILAPCTPLQVRELHDGDRPEAGLVFITPPNAHAEFDGQAFRLSVPDPQSLPRPSINLFLASLSEHQPELSVGIILSGTGSDGALGLRQLRAAGGRALVQRPDTARYTGMPDAAIRAVGAEEVLAPQEMGATLRDWLSDARGGLSTLAATTLPPLAEGELAELIARMRRRCGIDFGEYKEGTLLRRLSRRMQVRHAGTLSAYLQVCHDDPGELEQLARDTLISVTSFWRDAPAFDALVATLRERFAHRDLLADPLRFWVAGCATGEEAYSLVMAAVEALGEPPGDRGLQVFATDLDQDALVLARRGLFAPAALVDLPPALVQRYFTAVGGQYEFSRRLRERVVFSRHDLTRDPPFPRLDLVSCRNVLIYLKPETQARILSAFHYALRPDGLLMLGRSESVLHHEQQFHPLHKEHRLFVRTGPAQPLRDAGGYRLPAAPAPSRRAPAPDSATQLLRLAAGHYLPACVLLDEQLQVLQVHGDVEPFLALRPGAQTWDILSLARPEVESELRLLCALLPDGVHAQQVEISLGRGRSPRRWRLEMHPWTGQQGQRLALLAFLPLTGRQRSPARSSMTGAEDRDLQDARERLKTLVEQLEASNEEMQALNEESQATNEELQASNEEMEAANEELQATNQELATVNAELNHQWRRYQQLSEELQSIQNSVDLPLLVIDPDLTLRRFNQSAARVFRLSPGCEGLHLSTVTRPPGMPDLQPWVEQAQRSASPLVVPLPGTTDGREYVLHLGHKVLDGERRGVVLTLVDNTDLARAERKTQAVEQRLLALMTHGGALVAVKDASGRYEFANDRYCEFLGVAPGSLIGRTDAQALPPSLSQPLRQGDLDALALPGGQVLEREERLVVQETPRFWWANRHVVNDAEGATVALCVQALDLSRWREHEEELRVASRVIDVTREGVMITDAQGTILRVNPAFSAVTGYSLEEVQGKKPRLLSSGRHDAVFYDQMWQTLRAQGAWRGEVWNRRRNGEIYPEWLSISALRADDGEVVNYVGVFSDISALVASRAQAERLATHDTLTGLPNRALLLDRLEHAVQAAKRQKHELALCFIDLDNFKNINDSLGHEAGDTLLRQAAQRIAENVRTADTVARLGGDEFVLLLERCNRFDCLQTVERIHRALSEQMSLQDSLVSTAASIGIAMYPEDGEDGAVLMRHADAAMYRAKRGGRGRYEFFSAEVGESARTRLAVESGLRQALSSGALQLHYQPQVEAGSGRWLGLEALVRWRTPQGEWIPPSVFLPIAEETSLIDALGDWVLDQACEQLARWRALGLGQISLSVNISPRQLRDRSFADRLQQCLLRHQIPGQQLVLELTESALLQPGEHLAPLLRRLHAIEVRLSLDDFGTGYSSLAHLRTLPLQEIKIDRSFVQGMVDQRDDREIVAAIVGLARALELRLVAEGVETEAQRHALQAHGPMLLQGFLFQAPAAAEAITQSLQAQQALVDA</sequence>
<feature type="domain" description="PAC" evidence="9">
    <location>
        <begin position="1040"/>
        <end position="1092"/>
    </location>
</feature>
<dbReference type="NCBIfam" id="TIGR00229">
    <property type="entry name" value="sensory_box"/>
    <property type="match status" value="1"/>
</dbReference>
<dbReference type="PROSITE" id="PS50883">
    <property type="entry name" value="EAL"/>
    <property type="match status" value="1"/>
</dbReference>
<dbReference type="CDD" id="cd02440">
    <property type="entry name" value="AdoMet_MTases"/>
    <property type="match status" value="1"/>
</dbReference>
<feature type="compositionally biased region" description="Polar residues" evidence="7">
    <location>
        <begin position="670"/>
        <end position="688"/>
    </location>
</feature>
<dbReference type="EC" id="2.1.1.80" evidence="2"/>
<dbReference type="Gene3D" id="1.10.155.10">
    <property type="entry name" value="Chemotaxis receptor methyltransferase CheR, N-terminal domain"/>
    <property type="match status" value="1"/>
</dbReference>
<evidence type="ECO:0000256" key="6">
    <source>
        <dbReference type="PROSITE-ProRule" id="PRU00050"/>
    </source>
</evidence>
<dbReference type="SUPFAM" id="SSF52738">
    <property type="entry name" value="Methylesterase CheB, C-terminal domain"/>
    <property type="match status" value="1"/>
</dbReference>
<dbReference type="InterPro" id="IPR001610">
    <property type="entry name" value="PAC"/>
</dbReference>
<name>A0A7C9TKQ9_9BURK</name>
<dbReference type="InterPro" id="IPR029063">
    <property type="entry name" value="SAM-dependent_MTases_sf"/>
</dbReference>
<dbReference type="CDD" id="cd01949">
    <property type="entry name" value="GGDEF"/>
    <property type="match status" value="1"/>
</dbReference>
<organism evidence="14 15">
    <name type="scientific">Ideonella livida</name>
    <dbReference type="NCBI Taxonomy" id="2707176"/>
    <lineage>
        <taxon>Bacteria</taxon>
        <taxon>Pseudomonadati</taxon>
        <taxon>Pseudomonadota</taxon>
        <taxon>Betaproteobacteria</taxon>
        <taxon>Burkholderiales</taxon>
        <taxon>Sphaerotilaceae</taxon>
        <taxon>Ideonella</taxon>
    </lineage>
</organism>
<dbReference type="CDD" id="cd01948">
    <property type="entry name" value="EAL"/>
    <property type="match status" value="1"/>
</dbReference>
<dbReference type="SMART" id="SM00138">
    <property type="entry name" value="MeTrc"/>
    <property type="match status" value="1"/>
</dbReference>
<accession>A0A7C9TKQ9</accession>
<dbReference type="Gene3D" id="3.30.70.270">
    <property type="match status" value="1"/>
</dbReference>
<keyword evidence="6" id="KW-0378">Hydrolase</keyword>
<dbReference type="InterPro" id="IPR035919">
    <property type="entry name" value="EAL_sf"/>
</dbReference>
<dbReference type="PROSITE" id="PS50112">
    <property type="entry name" value="PAS"/>
    <property type="match status" value="2"/>
</dbReference>
<dbReference type="GO" id="GO:0032259">
    <property type="term" value="P:methylation"/>
    <property type="evidence" value="ECO:0007669"/>
    <property type="project" value="UniProtKB-KW"/>
</dbReference>
<dbReference type="Pfam" id="PF01339">
    <property type="entry name" value="CheB_methylest"/>
    <property type="match status" value="1"/>
</dbReference>
<evidence type="ECO:0000259" key="10">
    <source>
        <dbReference type="PROSITE" id="PS50122"/>
    </source>
</evidence>
<feature type="domain" description="CheR-type methyltransferase" evidence="11">
    <location>
        <begin position="218"/>
        <end position="470"/>
    </location>
</feature>
<dbReference type="RefSeq" id="WP_163458990.1">
    <property type="nucleotide sequence ID" value="NZ_JAAGOH010000024.1"/>
</dbReference>
<evidence type="ECO:0000256" key="7">
    <source>
        <dbReference type="SAM" id="MobiDB-lite"/>
    </source>
</evidence>
<dbReference type="InterPro" id="IPR001633">
    <property type="entry name" value="EAL_dom"/>
</dbReference>
<dbReference type="CDD" id="cd16434">
    <property type="entry name" value="CheB-CheR_fusion"/>
    <property type="match status" value="1"/>
</dbReference>
<evidence type="ECO:0000256" key="5">
    <source>
        <dbReference type="ARBA" id="ARBA00022691"/>
    </source>
</evidence>
<dbReference type="InterPro" id="IPR000160">
    <property type="entry name" value="GGDEF_dom"/>
</dbReference>
<feature type="domain" description="PAS" evidence="8">
    <location>
        <begin position="844"/>
        <end position="890"/>
    </location>
</feature>
<dbReference type="SUPFAM" id="SSF53335">
    <property type="entry name" value="S-adenosyl-L-methionine-dependent methyltransferases"/>
    <property type="match status" value="1"/>
</dbReference>
<gene>
    <name evidence="14" type="ORF">G3A44_17235</name>
</gene>
<dbReference type="SMART" id="SM00267">
    <property type="entry name" value="GGDEF"/>
    <property type="match status" value="1"/>
</dbReference>
<dbReference type="InterPro" id="IPR029787">
    <property type="entry name" value="Nucleotide_cyclase"/>
</dbReference>
<dbReference type="PROSITE" id="PS50122">
    <property type="entry name" value="CHEB"/>
    <property type="match status" value="1"/>
</dbReference>
<dbReference type="PROSITE" id="PS50887">
    <property type="entry name" value="GGDEF"/>
    <property type="match status" value="1"/>
</dbReference>
<dbReference type="Pfam" id="PF00990">
    <property type="entry name" value="GGDEF"/>
    <property type="match status" value="1"/>
</dbReference>
<dbReference type="Pfam" id="PF01739">
    <property type="entry name" value="CheR"/>
    <property type="match status" value="1"/>
</dbReference>
<dbReference type="Pfam" id="PF13596">
    <property type="entry name" value="PAS_10"/>
    <property type="match status" value="1"/>
</dbReference>
<dbReference type="PROSITE" id="PS50113">
    <property type="entry name" value="PAC"/>
    <property type="match status" value="1"/>
</dbReference>
<feature type="domain" description="GGDEF" evidence="13">
    <location>
        <begin position="1124"/>
        <end position="1256"/>
    </location>
</feature>
<evidence type="ECO:0000259" key="11">
    <source>
        <dbReference type="PROSITE" id="PS50123"/>
    </source>
</evidence>
<feature type="region of interest" description="Disordered" evidence="7">
    <location>
        <begin position="670"/>
        <end position="698"/>
    </location>
</feature>
<dbReference type="Gene3D" id="3.40.50.180">
    <property type="entry name" value="Methylesterase CheB, C-terminal domain"/>
    <property type="match status" value="1"/>
</dbReference>
<dbReference type="SUPFAM" id="SSF55073">
    <property type="entry name" value="Nucleotide cyclase"/>
    <property type="match status" value="1"/>
</dbReference>
<evidence type="ECO:0000259" key="13">
    <source>
        <dbReference type="PROSITE" id="PS50887"/>
    </source>
</evidence>
<dbReference type="NCBIfam" id="TIGR00254">
    <property type="entry name" value="GGDEF"/>
    <property type="match status" value="1"/>
</dbReference>
<dbReference type="GO" id="GO:0000156">
    <property type="term" value="F:phosphorelay response regulator activity"/>
    <property type="evidence" value="ECO:0007669"/>
    <property type="project" value="InterPro"/>
</dbReference>
<keyword evidence="3" id="KW-0489">Methyltransferase</keyword>
<feature type="domain" description="PAS" evidence="8">
    <location>
        <begin position="967"/>
        <end position="1012"/>
    </location>
</feature>
<evidence type="ECO:0000313" key="15">
    <source>
        <dbReference type="Proteomes" id="UP000484255"/>
    </source>
</evidence>
<dbReference type="SUPFAM" id="SSF141868">
    <property type="entry name" value="EAL domain-like"/>
    <property type="match status" value="1"/>
</dbReference>
<dbReference type="GO" id="GO:0008983">
    <property type="term" value="F:protein-glutamate O-methyltransferase activity"/>
    <property type="evidence" value="ECO:0007669"/>
    <property type="project" value="UniProtKB-EC"/>
</dbReference>
<dbReference type="InterPro" id="IPR036804">
    <property type="entry name" value="CheR_N_sf"/>
</dbReference>
<dbReference type="PANTHER" id="PTHR44757">
    <property type="entry name" value="DIGUANYLATE CYCLASE DGCP"/>
    <property type="match status" value="1"/>
</dbReference>
<evidence type="ECO:0000256" key="2">
    <source>
        <dbReference type="ARBA" id="ARBA00012534"/>
    </source>
</evidence>
<feature type="active site" evidence="6">
    <location>
        <position position="33"/>
    </location>
</feature>
<evidence type="ECO:0000313" key="14">
    <source>
        <dbReference type="EMBL" id="NDY92940.1"/>
    </source>
</evidence>
<dbReference type="SMART" id="SM00091">
    <property type="entry name" value="PAS"/>
    <property type="match status" value="3"/>
</dbReference>
<evidence type="ECO:0000256" key="3">
    <source>
        <dbReference type="ARBA" id="ARBA00022603"/>
    </source>
</evidence>
<dbReference type="Pfam" id="PF00563">
    <property type="entry name" value="EAL"/>
    <property type="match status" value="1"/>
</dbReference>
<dbReference type="Pfam" id="PF08448">
    <property type="entry name" value="PAS_4"/>
    <property type="match status" value="1"/>
</dbReference>
<comment type="caution">
    <text evidence="14">The sequence shown here is derived from an EMBL/GenBank/DDBJ whole genome shotgun (WGS) entry which is preliminary data.</text>
</comment>
<dbReference type="Pfam" id="PF13426">
    <property type="entry name" value="PAS_9"/>
    <property type="match status" value="1"/>
</dbReference>
<feature type="region of interest" description="Disordered" evidence="7">
    <location>
        <begin position="1"/>
        <end position="23"/>
    </location>
</feature>
<dbReference type="EMBL" id="JAAGOH010000024">
    <property type="protein sequence ID" value="NDY92940.1"/>
    <property type="molecule type" value="Genomic_DNA"/>
</dbReference>